<keyword evidence="3" id="KW-1185">Reference proteome</keyword>
<evidence type="ECO:0000313" key="3">
    <source>
        <dbReference type="Proteomes" id="UP001634393"/>
    </source>
</evidence>
<keyword evidence="1" id="KW-0732">Signal</keyword>
<evidence type="ECO:0000313" key="2">
    <source>
        <dbReference type="EMBL" id="KAL3850289.1"/>
    </source>
</evidence>
<dbReference type="Proteomes" id="UP001634393">
    <property type="component" value="Unassembled WGS sequence"/>
</dbReference>
<dbReference type="Gene3D" id="2.60.120.10">
    <property type="entry name" value="Jelly Rolls"/>
    <property type="match status" value="2"/>
</dbReference>
<proteinExistence type="predicted"/>
<dbReference type="AlphaFoldDB" id="A0ABD3UL77"/>
<feature type="signal peptide" evidence="1">
    <location>
        <begin position="1"/>
        <end position="26"/>
    </location>
</feature>
<organism evidence="2 3">
    <name type="scientific">Penstemon smallii</name>
    <dbReference type="NCBI Taxonomy" id="265156"/>
    <lineage>
        <taxon>Eukaryota</taxon>
        <taxon>Viridiplantae</taxon>
        <taxon>Streptophyta</taxon>
        <taxon>Embryophyta</taxon>
        <taxon>Tracheophyta</taxon>
        <taxon>Spermatophyta</taxon>
        <taxon>Magnoliopsida</taxon>
        <taxon>eudicotyledons</taxon>
        <taxon>Gunneridae</taxon>
        <taxon>Pentapetalae</taxon>
        <taxon>asterids</taxon>
        <taxon>lamiids</taxon>
        <taxon>Lamiales</taxon>
        <taxon>Plantaginaceae</taxon>
        <taxon>Cheloneae</taxon>
        <taxon>Penstemon</taxon>
    </lineage>
</organism>
<reference evidence="2 3" key="1">
    <citation type="submission" date="2024-12" db="EMBL/GenBank/DDBJ databases">
        <title>The unique morphological basis and parallel evolutionary history of personate flowers in Penstemon.</title>
        <authorList>
            <person name="Depatie T.H."/>
            <person name="Wessinger C.A."/>
        </authorList>
    </citation>
    <scope>NUCLEOTIDE SEQUENCE [LARGE SCALE GENOMIC DNA]</scope>
    <source>
        <strain evidence="2">WTNN_2</strain>
        <tissue evidence="2">Leaf</tissue>
    </source>
</reference>
<dbReference type="InterPro" id="IPR014710">
    <property type="entry name" value="RmlC-like_jellyroll"/>
</dbReference>
<protein>
    <submittedName>
        <fullName evidence="2">Uncharacterized protein</fullName>
    </submittedName>
</protein>
<sequence length="183" mass="19777">MASISTKRVVLFSLIAIFSTCLIVKACDPDILSDFIVSQNSTTPVGKFFTFTKRPLLAPMCVRLWIYDSAIPNCKVTKASKAEFPALVGQSVSFAILDRYPASGVNPLRIHPQASELLFVLVHYQYNSDSKVPATVVGSASAGTLSLPTTLFDTKVENAVLVKLFKTNVATIKKLKAGLAHKG</sequence>
<evidence type="ECO:0000256" key="1">
    <source>
        <dbReference type="SAM" id="SignalP"/>
    </source>
</evidence>
<dbReference type="EMBL" id="JBJXBP010000001">
    <property type="protein sequence ID" value="KAL3850289.1"/>
    <property type="molecule type" value="Genomic_DNA"/>
</dbReference>
<dbReference type="PANTHER" id="PTHR31238">
    <property type="entry name" value="GERMIN-LIKE PROTEIN SUBFAMILY 3 MEMBER 3"/>
    <property type="match status" value="1"/>
</dbReference>
<name>A0ABD3UL77_9LAMI</name>
<feature type="chain" id="PRO_5044810362" evidence="1">
    <location>
        <begin position="27"/>
        <end position="183"/>
    </location>
</feature>
<accession>A0ABD3UL77</accession>
<comment type="caution">
    <text evidence="2">The sequence shown here is derived from an EMBL/GenBank/DDBJ whole genome shotgun (WGS) entry which is preliminary data.</text>
</comment>
<gene>
    <name evidence="2" type="ORF">ACJIZ3_012171</name>
</gene>